<reference evidence="2" key="1">
    <citation type="journal article" date="2017" name="Nature">
        <title>The sunflower genome provides insights into oil metabolism, flowering and Asterid evolution.</title>
        <authorList>
            <person name="Badouin H."/>
            <person name="Gouzy J."/>
            <person name="Grassa C.J."/>
            <person name="Murat F."/>
            <person name="Staton S.E."/>
            <person name="Cottret L."/>
            <person name="Lelandais-Briere C."/>
            <person name="Owens G.L."/>
            <person name="Carrere S."/>
            <person name="Mayjonade B."/>
            <person name="Legrand L."/>
            <person name="Gill N."/>
            <person name="Kane N.C."/>
            <person name="Bowers J.E."/>
            <person name="Hubner S."/>
            <person name="Bellec A."/>
            <person name="Berard A."/>
            <person name="Berges H."/>
            <person name="Blanchet N."/>
            <person name="Boniface M.C."/>
            <person name="Brunel D."/>
            <person name="Catrice O."/>
            <person name="Chaidir N."/>
            <person name="Claudel C."/>
            <person name="Donnadieu C."/>
            <person name="Faraut T."/>
            <person name="Fievet G."/>
            <person name="Helmstetter N."/>
            <person name="King M."/>
            <person name="Knapp S.J."/>
            <person name="Lai Z."/>
            <person name="Le Paslier M.C."/>
            <person name="Lippi Y."/>
            <person name="Lorenzon L."/>
            <person name="Mandel J.R."/>
            <person name="Marage G."/>
            <person name="Marchand G."/>
            <person name="Marquand E."/>
            <person name="Bret-Mestries E."/>
            <person name="Morien E."/>
            <person name="Nambeesan S."/>
            <person name="Nguyen T."/>
            <person name="Pegot-Espagnet P."/>
            <person name="Pouilly N."/>
            <person name="Raftis F."/>
            <person name="Sallet E."/>
            <person name="Schiex T."/>
            <person name="Thomas J."/>
            <person name="Vandecasteele C."/>
            <person name="Vares D."/>
            <person name="Vear F."/>
            <person name="Vautrin S."/>
            <person name="Crespi M."/>
            <person name="Mangin B."/>
            <person name="Burke J.M."/>
            <person name="Salse J."/>
            <person name="Munos S."/>
            <person name="Vincourt P."/>
            <person name="Rieseberg L.H."/>
            <person name="Langlade N.B."/>
        </authorList>
    </citation>
    <scope>NUCLEOTIDE SEQUENCE</scope>
    <source>
        <tissue evidence="2">Leaves</tissue>
    </source>
</reference>
<dbReference type="Gramene" id="mRNA:HanXRQr2_Chr14g0639751">
    <property type="protein sequence ID" value="CDS:HanXRQr2_Chr14g0639751.1"/>
    <property type="gene ID" value="HanXRQr2_Chr14g0639751"/>
</dbReference>
<protein>
    <submittedName>
        <fullName evidence="2">Uncharacterized protein</fullName>
    </submittedName>
</protein>
<dbReference type="Proteomes" id="UP000215914">
    <property type="component" value="Unassembled WGS sequence"/>
</dbReference>
<feature type="transmembrane region" description="Helical" evidence="1">
    <location>
        <begin position="6"/>
        <end position="29"/>
    </location>
</feature>
<evidence type="ECO:0000313" key="2">
    <source>
        <dbReference type="EMBL" id="KAF5768715.1"/>
    </source>
</evidence>
<reference evidence="2" key="2">
    <citation type="submission" date="2020-06" db="EMBL/GenBank/DDBJ databases">
        <title>Helianthus annuus Genome sequencing and assembly Release 2.</title>
        <authorList>
            <person name="Gouzy J."/>
            <person name="Langlade N."/>
            <person name="Munos S."/>
        </authorList>
    </citation>
    <scope>NUCLEOTIDE SEQUENCE</scope>
    <source>
        <tissue evidence="2">Leaves</tissue>
    </source>
</reference>
<name>A0A9K3H663_HELAN</name>
<gene>
    <name evidence="2" type="ORF">HanXRQr2_Chr14g0639751</name>
</gene>
<keyword evidence="1" id="KW-1133">Transmembrane helix</keyword>
<keyword evidence="1" id="KW-0472">Membrane</keyword>
<keyword evidence="3" id="KW-1185">Reference proteome</keyword>
<proteinExistence type="predicted"/>
<accession>A0A9K3H663</accession>
<dbReference type="AlphaFoldDB" id="A0A9K3H663"/>
<keyword evidence="1" id="KW-0812">Transmembrane</keyword>
<sequence length="64" mass="7406">MACKWVFRFFFIWIFIFIVNSLFSVIDLLSTSKPSSSTKNTKCHMTGISIFFLKFCPSHAAKSF</sequence>
<dbReference type="EMBL" id="MNCJ02000329">
    <property type="protein sequence ID" value="KAF5768715.1"/>
    <property type="molecule type" value="Genomic_DNA"/>
</dbReference>
<evidence type="ECO:0000256" key="1">
    <source>
        <dbReference type="SAM" id="Phobius"/>
    </source>
</evidence>
<evidence type="ECO:0000313" key="3">
    <source>
        <dbReference type="Proteomes" id="UP000215914"/>
    </source>
</evidence>
<comment type="caution">
    <text evidence="2">The sequence shown here is derived from an EMBL/GenBank/DDBJ whole genome shotgun (WGS) entry which is preliminary data.</text>
</comment>
<organism evidence="2 3">
    <name type="scientific">Helianthus annuus</name>
    <name type="common">Common sunflower</name>
    <dbReference type="NCBI Taxonomy" id="4232"/>
    <lineage>
        <taxon>Eukaryota</taxon>
        <taxon>Viridiplantae</taxon>
        <taxon>Streptophyta</taxon>
        <taxon>Embryophyta</taxon>
        <taxon>Tracheophyta</taxon>
        <taxon>Spermatophyta</taxon>
        <taxon>Magnoliopsida</taxon>
        <taxon>eudicotyledons</taxon>
        <taxon>Gunneridae</taxon>
        <taxon>Pentapetalae</taxon>
        <taxon>asterids</taxon>
        <taxon>campanulids</taxon>
        <taxon>Asterales</taxon>
        <taxon>Asteraceae</taxon>
        <taxon>Asteroideae</taxon>
        <taxon>Heliantheae alliance</taxon>
        <taxon>Heliantheae</taxon>
        <taxon>Helianthus</taxon>
    </lineage>
</organism>